<evidence type="ECO:0008006" key="4">
    <source>
        <dbReference type="Google" id="ProtNLM"/>
    </source>
</evidence>
<feature type="region of interest" description="Disordered" evidence="1">
    <location>
        <begin position="1"/>
        <end position="84"/>
    </location>
</feature>
<dbReference type="Proteomes" id="UP000297946">
    <property type="component" value="Unassembled WGS sequence"/>
</dbReference>
<comment type="caution">
    <text evidence="2">The sequence shown here is derived from an EMBL/GenBank/DDBJ whole genome shotgun (WGS) entry which is preliminary data.</text>
</comment>
<sequence length="561" mass="58917">MADDNSLDITVHGKPDLKDVDREFDRIAKKAKKGIKVKPQAEGKSPQGRNQSSGKESAAKSYGRGANLASKSGADGSDLDETARGGFFDTVDRKIDTIRELRDKFRKKGSPENEKGTDLAGTNGAGMLGKATNFQRADIKIQHAKFDKMNLPSGVPGMGTGPGPAAGGIGATGSTTSAAGAALPILGAGLAIAGGVLKVISAVGERYTQAVMSQSSTFGATGGYVSGGGGFFRNADVAQANLARGRVTGEDIYGKTSAMFDTQTMKFASSQGQGIAEVVKELETLRKENKHLDIAYVRGAAKASGFTGVRQGEFLSKLAQISETLRGQGYSGNPEAFARFAAGISRGDRDMDPGRRLSLAEQLSNQGRQGVFGGGIFGSLGMAQALKGGGDFFSALREMEEDPGKFMSAAMEQLDAKTRGILGKMNGGSFTEFENLKFKPKDIERDNSEIKAASIKALENQNESERLFSGKGGQAAAQIGYDLNEQMRNMFEKHEKSFTSVATGINKLEEVMVTKIGGQLDSLITMVEKLASGDISGALAEVGNALLSLVSPTGLLVRTKG</sequence>
<reference evidence="2 3" key="1">
    <citation type="journal article" date="2019" name="PLoS Negl. Trop. Dis.">
        <title>Revisiting the worldwide diversity of Leptospira species in the environment.</title>
        <authorList>
            <person name="Vincent A.T."/>
            <person name="Schiettekatte O."/>
            <person name="Bourhy P."/>
            <person name="Veyrier F.J."/>
            <person name="Picardeau M."/>
        </authorList>
    </citation>
    <scope>NUCLEOTIDE SEQUENCE [LARGE SCALE GENOMIC DNA]</scope>
    <source>
        <strain evidence="2 3">SSW18</strain>
    </source>
</reference>
<gene>
    <name evidence="2" type="ORF">EHO57_13935</name>
</gene>
<protein>
    <recommendedName>
        <fullName evidence="4">Tail tape measure protein</fullName>
    </recommendedName>
</protein>
<proteinExistence type="predicted"/>
<evidence type="ECO:0000313" key="2">
    <source>
        <dbReference type="EMBL" id="TGJ99856.1"/>
    </source>
</evidence>
<feature type="compositionally biased region" description="Basic and acidic residues" evidence="1">
    <location>
        <begin position="11"/>
        <end position="28"/>
    </location>
</feature>
<name>A0A5R2AT02_9LEPT</name>
<organism evidence="2 3">
    <name type="scientific">Leptospira langatensis</name>
    <dbReference type="NCBI Taxonomy" id="2484983"/>
    <lineage>
        <taxon>Bacteria</taxon>
        <taxon>Pseudomonadati</taxon>
        <taxon>Spirochaetota</taxon>
        <taxon>Spirochaetia</taxon>
        <taxon>Leptospirales</taxon>
        <taxon>Leptospiraceae</taxon>
        <taxon>Leptospira</taxon>
    </lineage>
</organism>
<feature type="region of interest" description="Disordered" evidence="1">
    <location>
        <begin position="103"/>
        <end position="124"/>
    </location>
</feature>
<evidence type="ECO:0000313" key="3">
    <source>
        <dbReference type="Proteomes" id="UP000297946"/>
    </source>
</evidence>
<accession>A0A5R2AT02</accession>
<feature type="compositionally biased region" description="Basic and acidic residues" evidence="1">
    <location>
        <begin position="103"/>
        <end position="117"/>
    </location>
</feature>
<dbReference type="AlphaFoldDB" id="A0A5R2AT02"/>
<dbReference type="EMBL" id="RQER01000008">
    <property type="protein sequence ID" value="TGJ99856.1"/>
    <property type="molecule type" value="Genomic_DNA"/>
</dbReference>
<evidence type="ECO:0000256" key="1">
    <source>
        <dbReference type="SAM" id="MobiDB-lite"/>
    </source>
</evidence>
<dbReference type="RefSeq" id="WP_135698362.1">
    <property type="nucleotide sequence ID" value="NZ_RQER01000008.1"/>
</dbReference>